<dbReference type="GO" id="GO:0042256">
    <property type="term" value="P:cytosolic ribosome assembly"/>
    <property type="evidence" value="ECO:0007669"/>
    <property type="project" value="InterPro"/>
</dbReference>
<evidence type="ECO:0000259" key="11">
    <source>
        <dbReference type="Pfam" id="PF09377"/>
    </source>
</evidence>
<dbReference type="InterPro" id="IPR039100">
    <property type="entry name" value="Sdo1/SBDS-like"/>
</dbReference>
<keyword evidence="5" id="KW-0963">Cytoplasm</keyword>
<dbReference type="Pfam" id="PF09377">
    <property type="entry name" value="SBDS_domain_II"/>
    <property type="match status" value="1"/>
</dbReference>
<dbReference type="PANTHER" id="PTHR10927">
    <property type="entry name" value="RIBOSOME MATURATION PROTEIN SBDS"/>
    <property type="match status" value="1"/>
</dbReference>
<dbReference type="GO" id="GO:0005737">
    <property type="term" value="C:cytoplasm"/>
    <property type="evidence" value="ECO:0007669"/>
    <property type="project" value="UniProtKB-SubCell"/>
</dbReference>
<dbReference type="InterPro" id="IPR002140">
    <property type="entry name" value="Sdo1/SBDS"/>
</dbReference>
<dbReference type="InterPro" id="IPR037188">
    <property type="entry name" value="Sdo1/SBDS_central_sf"/>
</dbReference>
<dbReference type="Gene3D" id="1.10.10.900">
    <property type="entry name" value="SBDS protein C-terminal domain, subdomain 1"/>
    <property type="match status" value="1"/>
</dbReference>
<comment type="function">
    <text evidence="8">Required for the assembly of mature ribosomes and ribosome biogenesis. Together with EFL1, triggers the GTP-dependent release of EIF6 from 60S pre-ribosomes in the cytoplasm, thereby activating ribosomes for translation competence by allowing 80S ribosome assembly and facilitating EIF6 recycling to the nucleus, where it is required for 60S rRNA processing and nuclear export. Required for normal levels of protein synthesis. May play a role in cellular stress resistance. May play a role in cellular response to DNA damage. May play a role in cell proliferation.</text>
</comment>
<dbReference type="Pfam" id="PF01172">
    <property type="entry name" value="SBDS_N"/>
    <property type="match status" value="1"/>
</dbReference>
<dbReference type="InterPro" id="IPR019783">
    <property type="entry name" value="SDO1/SBDS_N"/>
</dbReference>
<keyword evidence="6" id="KW-0690">Ribosome biogenesis</keyword>
<dbReference type="Gene3D" id="3.30.1250.10">
    <property type="entry name" value="Ribosome maturation protein SBDS, N-terminal domain"/>
    <property type="match status" value="1"/>
</dbReference>
<evidence type="ECO:0000256" key="4">
    <source>
        <dbReference type="ARBA" id="ARBA00014814"/>
    </source>
</evidence>
<dbReference type="FunFam" id="1.10.10.900:FF:000001">
    <property type="entry name" value="SBDS, ribosome maturation factor"/>
    <property type="match status" value="1"/>
</dbReference>
<feature type="domain" description="Ribosome maturation protein SDO1/SBDS N-terminal" evidence="10">
    <location>
        <begin position="76"/>
        <end position="133"/>
    </location>
</feature>
<dbReference type="InterPro" id="IPR018023">
    <property type="entry name" value="Ribosome_mat_SBDS_CS"/>
</dbReference>
<evidence type="ECO:0000259" key="12">
    <source>
        <dbReference type="Pfam" id="PF20268"/>
    </source>
</evidence>
<evidence type="ECO:0000256" key="9">
    <source>
        <dbReference type="ARBA" id="ARBA00049708"/>
    </source>
</evidence>
<feature type="domain" description="Ribosome maturation protein SDO1/SBDS central" evidence="11">
    <location>
        <begin position="142"/>
        <end position="203"/>
    </location>
</feature>
<comment type="subcellular location">
    <subcellularLocation>
        <location evidence="2">Cytoplasm</location>
    </subcellularLocation>
    <subcellularLocation>
        <location evidence="1">Nucleus</location>
    </subcellularLocation>
</comment>
<feature type="domain" description="Ribosome maturation protein SDO1/SBDS C-terminal" evidence="12">
    <location>
        <begin position="205"/>
        <end position="272"/>
    </location>
</feature>
<evidence type="ECO:0000313" key="14">
    <source>
        <dbReference type="Proteomes" id="UP000694413"/>
    </source>
</evidence>
<comment type="subunit">
    <text evidence="9">Associates with the 60S ribosomal subunit.</text>
</comment>
<dbReference type="FunFam" id="3.30.70.240:FF:000009">
    <property type="entry name" value="SBDS ribosome maturation factor"/>
    <property type="match status" value="1"/>
</dbReference>
<dbReference type="Gene3D" id="3.30.70.240">
    <property type="match status" value="1"/>
</dbReference>
<evidence type="ECO:0000256" key="8">
    <source>
        <dbReference type="ARBA" id="ARBA00025433"/>
    </source>
</evidence>
<dbReference type="PROSITE" id="PS01267">
    <property type="entry name" value="UPF0023"/>
    <property type="match status" value="1"/>
</dbReference>
<comment type="similarity">
    <text evidence="3">Belongs to the SDO1/SBDS family.</text>
</comment>
<reference evidence="13" key="2">
    <citation type="submission" date="2025-09" db="UniProtKB">
        <authorList>
            <consortium name="Ensembl"/>
        </authorList>
    </citation>
    <scope>IDENTIFICATION</scope>
</reference>
<dbReference type="SUPFAM" id="SSF89895">
    <property type="entry name" value="FYSH domain"/>
    <property type="match status" value="1"/>
</dbReference>
<evidence type="ECO:0000256" key="1">
    <source>
        <dbReference type="ARBA" id="ARBA00004123"/>
    </source>
</evidence>
<dbReference type="Pfam" id="PF20268">
    <property type="entry name" value="SBDS_C"/>
    <property type="match status" value="1"/>
</dbReference>
<keyword evidence="7" id="KW-0539">Nucleus</keyword>
<proteinExistence type="inferred from homology"/>
<dbReference type="InterPro" id="IPR018978">
    <property type="entry name" value="SDO1/SBDS_central"/>
</dbReference>
<organism evidence="13 14">
    <name type="scientific">Zonotrichia albicollis</name>
    <name type="common">White-throated sparrow</name>
    <name type="synonym">Fringilla albicollis</name>
    <dbReference type="NCBI Taxonomy" id="44394"/>
    <lineage>
        <taxon>Eukaryota</taxon>
        <taxon>Metazoa</taxon>
        <taxon>Chordata</taxon>
        <taxon>Craniata</taxon>
        <taxon>Vertebrata</taxon>
        <taxon>Euteleostomi</taxon>
        <taxon>Archelosauria</taxon>
        <taxon>Archosauria</taxon>
        <taxon>Dinosauria</taxon>
        <taxon>Saurischia</taxon>
        <taxon>Theropoda</taxon>
        <taxon>Coelurosauria</taxon>
        <taxon>Aves</taxon>
        <taxon>Neognathae</taxon>
        <taxon>Neoaves</taxon>
        <taxon>Telluraves</taxon>
        <taxon>Australaves</taxon>
        <taxon>Passeriformes</taxon>
        <taxon>Passerellidae</taxon>
        <taxon>Zonotrichia</taxon>
    </lineage>
</organism>
<reference evidence="13" key="1">
    <citation type="submission" date="2025-08" db="UniProtKB">
        <authorList>
            <consortium name="Ensembl"/>
        </authorList>
    </citation>
    <scope>IDENTIFICATION</scope>
</reference>
<evidence type="ECO:0000256" key="3">
    <source>
        <dbReference type="ARBA" id="ARBA00007433"/>
    </source>
</evidence>
<dbReference type="Ensembl" id="ENSZALT00000005393.1">
    <property type="protein sequence ID" value="ENSZALP00000003370.1"/>
    <property type="gene ID" value="ENSZALG00000003387.1"/>
</dbReference>
<dbReference type="AlphaFoldDB" id="A0A8D2M9Q7"/>
<evidence type="ECO:0000256" key="5">
    <source>
        <dbReference type="ARBA" id="ARBA00022490"/>
    </source>
</evidence>
<dbReference type="InterPro" id="IPR036786">
    <property type="entry name" value="Ribosome_mat_SBDS_N_sf"/>
</dbReference>
<evidence type="ECO:0000256" key="2">
    <source>
        <dbReference type="ARBA" id="ARBA00004496"/>
    </source>
</evidence>
<dbReference type="NCBIfam" id="TIGR00291">
    <property type="entry name" value="RNA_SBDS"/>
    <property type="match status" value="1"/>
</dbReference>
<gene>
    <name evidence="13" type="primary">SBDS</name>
</gene>
<evidence type="ECO:0000313" key="13">
    <source>
        <dbReference type="Ensembl" id="ENSZALP00000003370.1"/>
    </source>
</evidence>
<dbReference type="SUPFAM" id="SSF109728">
    <property type="entry name" value="Hypothetical protein AF0491, middle domain"/>
    <property type="match status" value="1"/>
</dbReference>
<dbReference type="Proteomes" id="UP000694413">
    <property type="component" value="Unassembled WGS sequence"/>
</dbReference>
<keyword evidence="14" id="KW-1185">Reference proteome</keyword>
<evidence type="ECO:0000256" key="6">
    <source>
        <dbReference type="ARBA" id="ARBA00022517"/>
    </source>
</evidence>
<accession>A0A8D2M9Q7</accession>
<evidence type="ECO:0000259" key="10">
    <source>
        <dbReference type="Pfam" id="PF01172"/>
    </source>
</evidence>
<sequence length="283" mass="32451">MDRWDIWNEELFPVRVGRPWHRVPRAAGAAPGSLAVPKARLDRAGSSLGQREVPLTMALASFWDYSEFSTFVLISREKDLDEVLQTHTVFVNVSKGQVAKKEDLVKAFGTDDQTEICKMILSKGELQVSDKERHTQLEQMFRDIATIVADKCVNPETKRPYTVILIERAMKDIHYSVKPNKSTKQQALEVIRQLKETMQIERAHMRLRFILPAKEGKKLKEKLKPLIKVTESEDFQEQLEMVCLIDPGCFREIDELIRSETKGKGSLEVLSLKDVEEGDEKLE</sequence>
<name>A0A8D2M9Q7_ZONAL</name>
<dbReference type="PANTHER" id="PTHR10927:SF1">
    <property type="entry name" value="RIBOSOME MATURATION PROTEIN SBDS"/>
    <property type="match status" value="1"/>
</dbReference>
<protein>
    <recommendedName>
        <fullName evidence="4">Ribosome maturation protein SBDS</fullName>
    </recommendedName>
</protein>
<dbReference type="InterPro" id="IPR046928">
    <property type="entry name" value="SDO1/SBDS_C"/>
</dbReference>
<evidence type="ECO:0000256" key="7">
    <source>
        <dbReference type="ARBA" id="ARBA00023242"/>
    </source>
</evidence>
<dbReference type="GO" id="GO:0005634">
    <property type="term" value="C:nucleus"/>
    <property type="evidence" value="ECO:0007669"/>
    <property type="project" value="UniProtKB-SubCell"/>
</dbReference>